<reference evidence="2" key="1">
    <citation type="journal article" date="2023" name="bioRxiv">
        <title>Improved chromosome-level genome assembly for marigold (Tagetes erecta).</title>
        <authorList>
            <person name="Jiang F."/>
            <person name="Yuan L."/>
            <person name="Wang S."/>
            <person name="Wang H."/>
            <person name="Xu D."/>
            <person name="Wang A."/>
            <person name="Fan W."/>
        </authorList>
    </citation>
    <scope>NUCLEOTIDE SEQUENCE</scope>
    <source>
        <strain evidence="2">WSJ</strain>
        <tissue evidence="2">Leaf</tissue>
    </source>
</reference>
<evidence type="ECO:0000313" key="2">
    <source>
        <dbReference type="EMBL" id="KAK1418810.1"/>
    </source>
</evidence>
<protein>
    <submittedName>
        <fullName evidence="2">Uncharacterized protein</fullName>
    </submittedName>
</protein>
<dbReference type="PANTHER" id="PTHR36790">
    <property type="entry name" value="MYELIN TRANSCRIPTION FACTOR"/>
    <property type="match status" value="1"/>
</dbReference>
<evidence type="ECO:0000256" key="1">
    <source>
        <dbReference type="SAM" id="MobiDB-lite"/>
    </source>
</evidence>
<accession>A0AAD8KFZ0</accession>
<dbReference type="AlphaFoldDB" id="A0AAD8KFZ0"/>
<proteinExistence type="predicted"/>
<feature type="region of interest" description="Disordered" evidence="1">
    <location>
        <begin position="69"/>
        <end position="96"/>
    </location>
</feature>
<evidence type="ECO:0000313" key="3">
    <source>
        <dbReference type="Proteomes" id="UP001229421"/>
    </source>
</evidence>
<dbReference type="PANTHER" id="PTHR36790:SF1">
    <property type="entry name" value="MYELIN TRANSCRIPTION FACTOR"/>
    <property type="match status" value="1"/>
</dbReference>
<sequence length="96" mass="11528">MLIWGKEERLRLDHEKTEKMLENKGLMLEMKAKEINQKIEAQKALQTEADLLFRFKSLCNRIRPLREDEQHNVKKQIKQDEKDKFGDESNENICLE</sequence>
<name>A0AAD8KFZ0_TARER</name>
<dbReference type="EMBL" id="JAUHHV010000007">
    <property type="protein sequence ID" value="KAK1418810.1"/>
    <property type="molecule type" value="Genomic_DNA"/>
</dbReference>
<gene>
    <name evidence="2" type="ORF">QVD17_27957</name>
</gene>
<organism evidence="2 3">
    <name type="scientific">Tagetes erecta</name>
    <name type="common">African marigold</name>
    <dbReference type="NCBI Taxonomy" id="13708"/>
    <lineage>
        <taxon>Eukaryota</taxon>
        <taxon>Viridiplantae</taxon>
        <taxon>Streptophyta</taxon>
        <taxon>Embryophyta</taxon>
        <taxon>Tracheophyta</taxon>
        <taxon>Spermatophyta</taxon>
        <taxon>Magnoliopsida</taxon>
        <taxon>eudicotyledons</taxon>
        <taxon>Gunneridae</taxon>
        <taxon>Pentapetalae</taxon>
        <taxon>asterids</taxon>
        <taxon>campanulids</taxon>
        <taxon>Asterales</taxon>
        <taxon>Asteraceae</taxon>
        <taxon>Asteroideae</taxon>
        <taxon>Heliantheae alliance</taxon>
        <taxon>Tageteae</taxon>
        <taxon>Tagetes</taxon>
    </lineage>
</organism>
<feature type="compositionally biased region" description="Basic and acidic residues" evidence="1">
    <location>
        <begin position="69"/>
        <end position="87"/>
    </location>
</feature>
<dbReference type="Proteomes" id="UP001229421">
    <property type="component" value="Unassembled WGS sequence"/>
</dbReference>
<comment type="caution">
    <text evidence="2">The sequence shown here is derived from an EMBL/GenBank/DDBJ whole genome shotgun (WGS) entry which is preliminary data.</text>
</comment>
<keyword evidence="3" id="KW-1185">Reference proteome</keyword>